<evidence type="ECO:0000256" key="4">
    <source>
        <dbReference type="ARBA" id="ARBA00022679"/>
    </source>
</evidence>
<comment type="catalytic activity">
    <reaction evidence="1">
        <text>ATP + protein L-histidine = ADP + protein N-phospho-L-histidine.</text>
        <dbReference type="EC" id="2.7.13.3"/>
    </reaction>
</comment>
<dbReference type="CDD" id="cd17546">
    <property type="entry name" value="REC_hyHK_CKI1_RcsC-like"/>
    <property type="match status" value="1"/>
</dbReference>
<keyword evidence="5" id="KW-0547">Nucleotide-binding</keyword>
<feature type="domain" description="Histidine kinase" evidence="14">
    <location>
        <begin position="381"/>
        <end position="602"/>
    </location>
</feature>
<evidence type="ECO:0000259" key="15">
    <source>
        <dbReference type="PROSITE" id="PS50110"/>
    </source>
</evidence>
<keyword evidence="8" id="KW-0067">ATP-binding</keyword>
<comment type="caution">
    <text evidence="16">The sequence shown here is derived from an EMBL/GenBank/DDBJ whole genome shotgun (WGS) entry which is preliminary data.</text>
</comment>
<keyword evidence="6 16" id="KW-0418">Kinase</keyword>
<evidence type="ECO:0000256" key="7">
    <source>
        <dbReference type="ARBA" id="ARBA00022801"/>
    </source>
</evidence>
<dbReference type="Pfam" id="PF00072">
    <property type="entry name" value="Response_reg"/>
    <property type="match status" value="1"/>
</dbReference>
<evidence type="ECO:0000256" key="1">
    <source>
        <dbReference type="ARBA" id="ARBA00000085"/>
    </source>
</evidence>
<comment type="subunit">
    <text evidence="10">At low DSF concentrations, interacts with RpfF.</text>
</comment>
<dbReference type="FunFam" id="3.30.565.10:FF:000010">
    <property type="entry name" value="Sensor histidine kinase RcsC"/>
    <property type="match status" value="1"/>
</dbReference>
<keyword evidence="7" id="KW-0378">Hydrolase</keyword>
<dbReference type="InterPro" id="IPR003661">
    <property type="entry name" value="HisK_dim/P_dom"/>
</dbReference>
<feature type="transmembrane region" description="Helical" evidence="13">
    <location>
        <begin position="288"/>
        <end position="310"/>
    </location>
</feature>
<evidence type="ECO:0000256" key="13">
    <source>
        <dbReference type="SAM" id="Phobius"/>
    </source>
</evidence>
<dbReference type="SUPFAM" id="SSF158472">
    <property type="entry name" value="HAMP domain-like"/>
    <property type="match status" value="1"/>
</dbReference>
<dbReference type="RefSeq" id="WP_124939213.1">
    <property type="nucleotide sequence ID" value="NZ_RJVQ01000018.1"/>
</dbReference>
<dbReference type="PANTHER" id="PTHR45339:SF1">
    <property type="entry name" value="HYBRID SIGNAL TRANSDUCTION HISTIDINE KINASE J"/>
    <property type="match status" value="1"/>
</dbReference>
<dbReference type="PRINTS" id="PR00344">
    <property type="entry name" value="BCTRLSENSOR"/>
</dbReference>
<dbReference type="PROSITE" id="PS50109">
    <property type="entry name" value="HIS_KIN"/>
    <property type="match status" value="1"/>
</dbReference>
<dbReference type="Pfam" id="PF02518">
    <property type="entry name" value="HATPase_c"/>
    <property type="match status" value="1"/>
</dbReference>
<evidence type="ECO:0000256" key="12">
    <source>
        <dbReference type="PROSITE-ProRule" id="PRU00169"/>
    </source>
</evidence>
<keyword evidence="13" id="KW-1133">Transmembrane helix</keyword>
<dbReference type="InterPro" id="IPR011006">
    <property type="entry name" value="CheY-like_superfamily"/>
</dbReference>
<dbReference type="EMBL" id="RJVQ01000018">
    <property type="protein sequence ID" value="RQW61082.1"/>
    <property type="molecule type" value="Genomic_DNA"/>
</dbReference>
<feature type="domain" description="Response regulatory" evidence="15">
    <location>
        <begin position="629"/>
        <end position="746"/>
    </location>
</feature>
<dbReference type="Proteomes" id="UP000281112">
    <property type="component" value="Unassembled WGS sequence"/>
</dbReference>
<dbReference type="SMART" id="SM00387">
    <property type="entry name" value="HATPase_c"/>
    <property type="match status" value="1"/>
</dbReference>
<proteinExistence type="predicted"/>
<dbReference type="Gene3D" id="3.40.50.2300">
    <property type="match status" value="1"/>
</dbReference>
<evidence type="ECO:0000256" key="9">
    <source>
        <dbReference type="ARBA" id="ARBA00023012"/>
    </source>
</evidence>
<dbReference type="AlphaFoldDB" id="A0A3N9TW03"/>
<evidence type="ECO:0000256" key="2">
    <source>
        <dbReference type="ARBA" id="ARBA00012438"/>
    </source>
</evidence>
<dbReference type="InterPro" id="IPR032255">
    <property type="entry name" value="HBM"/>
</dbReference>
<accession>A0A3N9TW03</accession>
<dbReference type="SMART" id="SM00388">
    <property type="entry name" value="HisKA"/>
    <property type="match status" value="1"/>
</dbReference>
<keyword evidence="13" id="KW-0472">Membrane</keyword>
<keyword evidence="4" id="KW-0808">Transferase</keyword>
<keyword evidence="17" id="KW-1185">Reference proteome</keyword>
<dbReference type="InterPro" id="IPR003594">
    <property type="entry name" value="HATPase_dom"/>
</dbReference>
<dbReference type="CDD" id="cd16922">
    <property type="entry name" value="HATPase_EvgS-ArcB-TorS-like"/>
    <property type="match status" value="1"/>
</dbReference>
<dbReference type="SMART" id="SM01358">
    <property type="entry name" value="HBM"/>
    <property type="match status" value="1"/>
</dbReference>
<dbReference type="EC" id="2.7.13.3" evidence="2"/>
<sequence length="751" mass="84012">MFHIIIRSIVAKIILALSFLVLTIAGSYLVMAQRLATIQSAMNNVTDISSYTTSIISINKELVEMQRDISVFSASGSQSVFEKIDDNLLTLQTRLQTLSESNVTPEERLYVASMNELVSRFEDNLSVLASLYQLRSTLINTELELIYQESISILDSMGKESKSAEQKLIIVEKSNDWHTVHRSAWLFLTKKDFSKKRAVTSMLQRMAIRPIDIPSEKGSLLTKLAKEYQVTFTKSVQANRNYLTLINVVMAGDAIEFSTQANKLKDLSMSRLTEIKKTGETSIQTSEWILSMLSIISVIYLIVLAVFFHLHIAKAITRLTGSFRNFLRGNLSATVSDTQRQDEIGLLAEAASRFRDMSNDLQKAKQTAEHTTKIKSEFLANMSHEIRTPMNGILGMAWQLANTSLSEKQIRMLDIIQSSGQSLLVIINDILDLSKIEAGKIELENRPVNLQSLCNELELLFQNQAKAKSIHLKVTISEEDVIWFNGDETRIKQVLMNLIGNAIKFTEHGHVCLNVKAENVTDKKIKLTFSVTDTGIGIEPEKITTLFEAFSQADTSITRKYGGTGLGLTITSKLLSLMNAPLHVDSQINQGSCFYFILETQRDVKVENSATNYRNDTANAPNLALSHLNVLVAEDNEINQVVIEGLLNNLNITNVVLVENGEKAVKQCQEENFDLIFMDMQMPILDGIQATIQIRGLPDYKSTPIVALTANVLENDKQLCFSVGMNDFLAKPVDFKHLEQVVQKLAPCSHT</sequence>
<evidence type="ECO:0000256" key="5">
    <source>
        <dbReference type="ARBA" id="ARBA00022741"/>
    </source>
</evidence>
<dbReference type="Pfam" id="PF00512">
    <property type="entry name" value="HisKA"/>
    <property type="match status" value="1"/>
</dbReference>
<dbReference type="Gene3D" id="3.30.565.10">
    <property type="entry name" value="Histidine kinase-like ATPase, C-terminal domain"/>
    <property type="match status" value="1"/>
</dbReference>
<dbReference type="SUPFAM" id="SSF47384">
    <property type="entry name" value="Homodimeric domain of signal transducing histidine kinase"/>
    <property type="match status" value="1"/>
</dbReference>
<dbReference type="InterPro" id="IPR005467">
    <property type="entry name" value="His_kinase_dom"/>
</dbReference>
<dbReference type="GO" id="GO:0005524">
    <property type="term" value="F:ATP binding"/>
    <property type="evidence" value="ECO:0007669"/>
    <property type="project" value="UniProtKB-KW"/>
</dbReference>
<dbReference type="PROSITE" id="PS50110">
    <property type="entry name" value="RESPONSE_REGULATORY"/>
    <property type="match status" value="1"/>
</dbReference>
<evidence type="ECO:0000313" key="16">
    <source>
        <dbReference type="EMBL" id="RQW61082.1"/>
    </source>
</evidence>
<dbReference type="InterPro" id="IPR036097">
    <property type="entry name" value="HisK_dim/P_sf"/>
</dbReference>
<name>A0A3N9TW03_9VIBR</name>
<evidence type="ECO:0000313" key="17">
    <source>
        <dbReference type="Proteomes" id="UP000281112"/>
    </source>
</evidence>
<dbReference type="OrthoDB" id="9810730at2"/>
<dbReference type="GO" id="GO:0016787">
    <property type="term" value="F:hydrolase activity"/>
    <property type="evidence" value="ECO:0007669"/>
    <property type="project" value="UniProtKB-KW"/>
</dbReference>
<dbReference type="Gene3D" id="6.10.340.10">
    <property type="match status" value="1"/>
</dbReference>
<evidence type="ECO:0000256" key="10">
    <source>
        <dbReference type="ARBA" id="ARBA00064003"/>
    </source>
</evidence>
<organism evidence="16 17">
    <name type="scientific">Vibrio viridaestus</name>
    <dbReference type="NCBI Taxonomy" id="2487322"/>
    <lineage>
        <taxon>Bacteria</taxon>
        <taxon>Pseudomonadati</taxon>
        <taxon>Pseudomonadota</taxon>
        <taxon>Gammaproteobacteria</taxon>
        <taxon>Vibrionales</taxon>
        <taxon>Vibrionaceae</taxon>
        <taxon>Vibrio</taxon>
    </lineage>
</organism>
<dbReference type="CDD" id="cd06225">
    <property type="entry name" value="HAMP"/>
    <property type="match status" value="1"/>
</dbReference>
<keyword evidence="9" id="KW-0902">Two-component regulatory system</keyword>
<dbReference type="CDD" id="cd00082">
    <property type="entry name" value="HisKA"/>
    <property type="match status" value="1"/>
</dbReference>
<dbReference type="SUPFAM" id="SSF55874">
    <property type="entry name" value="ATPase domain of HSP90 chaperone/DNA topoisomerase II/histidine kinase"/>
    <property type="match status" value="1"/>
</dbReference>
<feature type="modified residue" description="4-aspartylphosphate" evidence="12">
    <location>
        <position position="679"/>
    </location>
</feature>
<dbReference type="FunFam" id="1.10.287.130:FF:000002">
    <property type="entry name" value="Two-component osmosensing histidine kinase"/>
    <property type="match status" value="1"/>
</dbReference>
<evidence type="ECO:0000256" key="11">
    <source>
        <dbReference type="ARBA" id="ARBA00068150"/>
    </source>
</evidence>
<evidence type="ECO:0000256" key="8">
    <source>
        <dbReference type="ARBA" id="ARBA00022840"/>
    </source>
</evidence>
<gene>
    <name evidence="16" type="ORF">EES38_21270</name>
</gene>
<evidence type="ECO:0000256" key="6">
    <source>
        <dbReference type="ARBA" id="ARBA00022777"/>
    </source>
</evidence>
<dbReference type="SMART" id="SM00448">
    <property type="entry name" value="REC"/>
    <property type="match status" value="1"/>
</dbReference>
<dbReference type="GO" id="GO:0000155">
    <property type="term" value="F:phosphorelay sensor kinase activity"/>
    <property type="evidence" value="ECO:0007669"/>
    <property type="project" value="InterPro"/>
</dbReference>
<protein>
    <recommendedName>
        <fullName evidence="11">Sensory/regulatory protein RpfC</fullName>
        <ecNumber evidence="2">2.7.13.3</ecNumber>
    </recommendedName>
</protein>
<dbReference type="InterPro" id="IPR004358">
    <property type="entry name" value="Sig_transdc_His_kin-like_C"/>
</dbReference>
<reference evidence="16 17" key="1">
    <citation type="submission" date="2018-11" db="EMBL/GenBank/DDBJ databases">
        <title>Vibrio LJC006 sp. nov., isolated from seawater during the bloom of the enteromorpha.</title>
        <authorList>
            <person name="Liang J."/>
        </authorList>
    </citation>
    <scope>NUCLEOTIDE SEQUENCE [LARGE SCALE GENOMIC DNA]</scope>
    <source>
        <strain evidence="16 17">LJC006</strain>
    </source>
</reference>
<evidence type="ECO:0000256" key="3">
    <source>
        <dbReference type="ARBA" id="ARBA00022553"/>
    </source>
</evidence>
<dbReference type="InterPro" id="IPR001789">
    <property type="entry name" value="Sig_transdc_resp-reg_receiver"/>
</dbReference>
<keyword evidence="3 12" id="KW-0597">Phosphoprotein</keyword>
<dbReference type="SUPFAM" id="SSF52172">
    <property type="entry name" value="CheY-like"/>
    <property type="match status" value="1"/>
</dbReference>
<keyword evidence="13" id="KW-0812">Transmembrane</keyword>
<dbReference type="PANTHER" id="PTHR45339">
    <property type="entry name" value="HYBRID SIGNAL TRANSDUCTION HISTIDINE KINASE J"/>
    <property type="match status" value="1"/>
</dbReference>
<dbReference type="Gene3D" id="1.10.287.130">
    <property type="match status" value="1"/>
</dbReference>
<dbReference type="InterPro" id="IPR036890">
    <property type="entry name" value="HATPase_C_sf"/>
</dbReference>
<evidence type="ECO:0000259" key="14">
    <source>
        <dbReference type="PROSITE" id="PS50109"/>
    </source>
</evidence>